<dbReference type="SUPFAM" id="SSF46689">
    <property type="entry name" value="Homeodomain-like"/>
    <property type="match status" value="1"/>
</dbReference>
<accession>A0A931ALR9</accession>
<comment type="caution">
    <text evidence="1">The sequence shown here is derived from an EMBL/GenBank/DDBJ whole genome shotgun (WGS) entry which is preliminary data.</text>
</comment>
<gene>
    <name evidence="1" type="ORF">ITP53_47905</name>
</gene>
<protein>
    <submittedName>
        <fullName evidence="1">Helix-turn-helix domain-containing protein</fullName>
    </submittedName>
</protein>
<reference evidence="1" key="1">
    <citation type="submission" date="2020-11" db="EMBL/GenBank/DDBJ databases">
        <title>Whole-genome analyses of Nonomuraea sp. K274.</title>
        <authorList>
            <person name="Veyisoglu A."/>
        </authorList>
    </citation>
    <scope>NUCLEOTIDE SEQUENCE</scope>
    <source>
        <strain evidence="1">K274</strain>
    </source>
</reference>
<dbReference type="AlphaFoldDB" id="A0A931ALR9"/>
<dbReference type="Proteomes" id="UP000605361">
    <property type="component" value="Unassembled WGS sequence"/>
</dbReference>
<dbReference type="EMBL" id="JADOGI010000269">
    <property type="protein sequence ID" value="MBF8193269.1"/>
    <property type="molecule type" value="Genomic_DNA"/>
</dbReference>
<sequence>MPRPIPDNVRQNILDDINAGEKSRNQIARDHNVSVGTVTNIAKRAGLTTAFDRSATKNATEAAKADNAALRAATSRRLLVKANELLDQMDQPHLAFNFGGKDNTYNEKQLPKPPVSDLRNLMTAAAVAVDKHLVIEKHDNSGESHAAVDAWLTEMGA</sequence>
<evidence type="ECO:0000313" key="1">
    <source>
        <dbReference type="EMBL" id="MBF8193269.1"/>
    </source>
</evidence>
<proteinExistence type="predicted"/>
<dbReference type="InterPro" id="IPR009057">
    <property type="entry name" value="Homeodomain-like_sf"/>
</dbReference>
<dbReference type="RefSeq" id="WP_195902140.1">
    <property type="nucleotide sequence ID" value="NZ_JADOGI010000269.1"/>
</dbReference>
<name>A0A931ALR9_9ACTN</name>
<keyword evidence="2" id="KW-1185">Reference proteome</keyword>
<organism evidence="1 2">
    <name type="scientific">Nonomuraea cypriaca</name>
    <dbReference type="NCBI Taxonomy" id="1187855"/>
    <lineage>
        <taxon>Bacteria</taxon>
        <taxon>Bacillati</taxon>
        <taxon>Actinomycetota</taxon>
        <taxon>Actinomycetes</taxon>
        <taxon>Streptosporangiales</taxon>
        <taxon>Streptosporangiaceae</taxon>
        <taxon>Nonomuraea</taxon>
    </lineage>
</organism>
<evidence type="ECO:0000313" key="2">
    <source>
        <dbReference type="Proteomes" id="UP000605361"/>
    </source>
</evidence>